<evidence type="ECO:0000313" key="2">
    <source>
        <dbReference type="EMBL" id="KIL35774.1"/>
    </source>
</evidence>
<comment type="caution">
    <text evidence="2">The sequence shown here is derived from an EMBL/GenBank/DDBJ whole genome shotgun (WGS) entry which is preliminary data.</text>
</comment>
<reference evidence="2 3" key="1">
    <citation type="submission" date="2014-12" db="EMBL/GenBank/DDBJ databases">
        <title>Draft genome sequence of Cohnella kolymensis strain B-2846.</title>
        <authorList>
            <person name="Karlyshev A.V."/>
            <person name="Kudryashova E.B."/>
        </authorList>
    </citation>
    <scope>NUCLEOTIDE SEQUENCE [LARGE SCALE GENOMIC DNA]</scope>
    <source>
        <strain evidence="2 3">VKM B-2846</strain>
    </source>
</reference>
<organism evidence="2 3">
    <name type="scientific">Cohnella kolymensis</name>
    <dbReference type="NCBI Taxonomy" id="1590652"/>
    <lineage>
        <taxon>Bacteria</taxon>
        <taxon>Bacillati</taxon>
        <taxon>Bacillota</taxon>
        <taxon>Bacilli</taxon>
        <taxon>Bacillales</taxon>
        <taxon>Paenibacillaceae</taxon>
        <taxon>Cohnella</taxon>
    </lineage>
</organism>
<keyword evidence="1" id="KW-0812">Transmembrane</keyword>
<dbReference type="EMBL" id="JXAL01000016">
    <property type="protein sequence ID" value="KIL35774.1"/>
    <property type="molecule type" value="Genomic_DNA"/>
</dbReference>
<dbReference type="RefSeq" id="WP_041062324.1">
    <property type="nucleotide sequence ID" value="NZ_JXAL01000016.1"/>
</dbReference>
<gene>
    <name evidence="2" type="ORF">SD71_10180</name>
</gene>
<keyword evidence="3" id="KW-1185">Reference proteome</keyword>
<evidence type="ECO:0000313" key="3">
    <source>
        <dbReference type="Proteomes" id="UP000054526"/>
    </source>
</evidence>
<dbReference type="Proteomes" id="UP000054526">
    <property type="component" value="Unassembled WGS sequence"/>
</dbReference>
<name>A0ABR5A3Z6_9BACL</name>
<evidence type="ECO:0000256" key="1">
    <source>
        <dbReference type="SAM" id="Phobius"/>
    </source>
</evidence>
<evidence type="ECO:0008006" key="4">
    <source>
        <dbReference type="Google" id="ProtNLM"/>
    </source>
</evidence>
<sequence>MAAQGNEFNEEDMDLLFEQTLGHRMDDNQTVVPSELGDRIRSVIRSTADRQRKNRRWQLSISSSIAAAVILLAVIVISPTLSAFAKQWLGLQVPVSWKTLFAEYSGIQDAQVNNYRPIPPVTVQKDGISITLENIYLEEERLVFYAAINGAVEKQRGYRIASSDFQHAGWRMSNTTLKDEHGKKIDVAQIVQTLDPAEVQEFLKTKPDHLNFEVMETPTSEGEREHHFMDIQVPFDGSSFLKSKRIALDNELTIEKTVSVELNELTVSPTEMKLNYTLQRSEGMEIMIDKYGSEENPYIVDKNGDVYASKSTGGHRIDGDRNELTFHPSVYFKSGDEAELHIDKVWITDKNDRLSFDLSLKDQKTFPQTIQFHNHKITIMGSRYENGHLYLDINKAQPEAKELRPWKMEFGNYILKMNEDPELFKLYQEKYKVYSGQAYGRSYLKIDSKGKEVPGVYQVMIMAPEQDKYTLNIYRYEDAVIVNKVIPITVP</sequence>
<accession>A0ABR5A3Z6</accession>
<proteinExistence type="predicted"/>
<keyword evidence="1" id="KW-0472">Membrane</keyword>
<feature type="transmembrane region" description="Helical" evidence="1">
    <location>
        <begin position="59"/>
        <end position="77"/>
    </location>
</feature>
<keyword evidence="1" id="KW-1133">Transmembrane helix</keyword>
<protein>
    <recommendedName>
        <fullName evidence="4">DUF4179 domain-containing protein</fullName>
    </recommendedName>
</protein>